<keyword evidence="2" id="KW-1185">Reference proteome</keyword>
<dbReference type="OrthoDB" id="2385264at2"/>
<evidence type="ECO:0000313" key="2">
    <source>
        <dbReference type="Proteomes" id="UP000307943"/>
    </source>
</evidence>
<dbReference type="EMBL" id="VDCQ01000001">
    <property type="protein sequence ID" value="TNJ68253.1"/>
    <property type="molecule type" value="Genomic_DNA"/>
</dbReference>
<name>A0A5C4TGQ4_9BACL</name>
<dbReference type="RefSeq" id="WP_139600230.1">
    <property type="nucleotide sequence ID" value="NZ_VDCQ01000001.1"/>
</dbReference>
<sequence>MWKSRAGSVSVALVLLIAPLFTFHATLIDAARVKMGERQAETATKAALRSVLSAYDPTLRGYGLFGVGNSPEASAELFSRVFKENLGSSGNGAFSLIEPSPVSESLKPVYTLGNQSVFQRQILEEMKYRAPLEFALSVTDKLTKRSGTASMLSGVSRFTVQAEHIERLMSERDEILDTAWTTSQQMVEKASIFRSYYAKKLGRLNELCQLIGLRNAEELTRSISSLRGQADSLRSAIAERQAGLANLLRAGVQAAEQIAAIQQSIVQLEQSWSELNRQIAELDKILQYIAEYTLLMNTTKLEAARDQAATTAMTQSVMEMLDRAKALDDRIREEIGSLPADSNIAPDALDAAVMPDSYYMKYKTGIGGIGALFNGFETAIAATTLFTGDNKFDSVRMASLTASNDAYAQRAAQFAGEQRLEEVKRSADEQNIARRKKEERNRFSNIWDQARKIWAECGEGSSEAYRLLEVGDSASGTISLYRKYADYNRLAVEAASSVPEMGDADAALKRTTGMIDKLLEGIASAAGQFRNELYFNEYALTKFNYRTYGKETGPDGQLKPDYEGSERGGHDLQGQEAEYLLYGLNSCLKNQSAAYGEMYAIRLAVRTAEALMSPEAKLASAGNPVVLLLWSLAEGAAKAFADMTKLVNGEEVPISTKAPDTLTMNYKDYLRLFLLLHTKSGPMTARMQSLIDLNTGRDLRETAVYMQARTETQVRLWFIPYTLAAFGYPVEGNRANVSKTASLSY</sequence>
<organism evidence="1 2">
    <name type="scientific">Paenibacillus hemerocallicola</name>
    <dbReference type="NCBI Taxonomy" id="1172614"/>
    <lineage>
        <taxon>Bacteria</taxon>
        <taxon>Bacillati</taxon>
        <taxon>Bacillota</taxon>
        <taxon>Bacilli</taxon>
        <taxon>Bacillales</taxon>
        <taxon>Paenibacillaceae</taxon>
        <taxon>Paenibacillus</taxon>
    </lineage>
</organism>
<protein>
    <submittedName>
        <fullName evidence="1">Uncharacterized protein</fullName>
    </submittedName>
</protein>
<proteinExistence type="predicted"/>
<gene>
    <name evidence="1" type="ORF">FE784_00910</name>
</gene>
<comment type="caution">
    <text evidence="1">The sequence shown here is derived from an EMBL/GenBank/DDBJ whole genome shotgun (WGS) entry which is preliminary data.</text>
</comment>
<evidence type="ECO:0000313" key="1">
    <source>
        <dbReference type="EMBL" id="TNJ68253.1"/>
    </source>
</evidence>
<accession>A0A5C4TGQ4</accession>
<dbReference type="Proteomes" id="UP000307943">
    <property type="component" value="Unassembled WGS sequence"/>
</dbReference>
<reference evidence="1 2" key="1">
    <citation type="submission" date="2019-05" db="EMBL/GenBank/DDBJ databases">
        <title>We sequenced the genome of Paenibacillus hemerocallicola KCTC 33185 for further insight into its adaptation and study the phylogeny of Paenibacillus.</title>
        <authorList>
            <person name="Narsing Rao M.P."/>
        </authorList>
    </citation>
    <scope>NUCLEOTIDE SEQUENCE [LARGE SCALE GENOMIC DNA]</scope>
    <source>
        <strain evidence="1 2">KCTC 33185</strain>
    </source>
</reference>
<dbReference type="AlphaFoldDB" id="A0A5C4TGQ4"/>